<protein>
    <submittedName>
        <fullName evidence="1">Uncharacterized protein</fullName>
    </submittedName>
</protein>
<organism evidence="1 2">
    <name type="scientific">Hygrophoropsis aurantiaca</name>
    <dbReference type="NCBI Taxonomy" id="72124"/>
    <lineage>
        <taxon>Eukaryota</taxon>
        <taxon>Fungi</taxon>
        <taxon>Dikarya</taxon>
        <taxon>Basidiomycota</taxon>
        <taxon>Agaricomycotina</taxon>
        <taxon>Agaricomycetes</taxon>
        <taxon>Agaricomycetidae</taxon>
        <taxon>Boletales</taxon>
        <taxon>Coniophorineae</taxon>
        <taxon>Hygrophoropsidaceae</taxon>
        <taxon>Hygrophoropsis</taxon>
    </lineage>
</organism>
<gene>
    <name evidence="1" type="ORF">BJ138DRAFT_1073592</name>
</gene>
<proteinExistence type="predicted"/>
<dbReference type="EMBL" id="MU268543">
    <property type="protein sequence ID" value="KAH7904257.1"/>
    <property type="molecule type" value="Genomic_DNA"/>
</dbReference>
<accession>A0ACB7ZTT2</accession>
<evidence type="ECO:0000313" key="2">
    <source>
        <dbReference type="Proteomes" id="UP000790377"/>
    </source>
</evidence>
<dbReference type="Proteomes" id="UP000790377">
    <property type="component" value="Unassembled WGS sequence"/>
</dbReference>
<sequence>MVHRPPDSRLLTNLIAHEKEYTKHFNALFPVSHSTLASLSAYAAASPSTNLNSHSASPAQLLTTFTDILASADDALQRYAEAAEKWREALIKLKELEDDVGAVIRDREILVTRLIKLSKSTKPTRDRDSRPLSFNASASHASLPSIASSNTHNKLVQAQAELQACETHLAAKEQELELARVTTVRDGLGARCRALIDCGWAWREMGTNGLRTLGVLSTETDNNEANGQGPGYESMSAALPSHSRTPSTQSHPRQKLPALPPFSPSQPNPASYVSDNSSLTPSQSASQGFSRDTSNEGPYDDHSRASEDDAARDQGKDNDVTITVPPAHSISELTMPTGVRSPSPTSPNLPASRSDPGSRPRKRRSTQRRRPISRGIQEVSDEDGEAIPGSYFPPTAAESHVPARLPRVSGEGSSTEEDPNDIVIVDNQPFGQSKRISVQQPSDTPKVDNKAKGKQRERKPSMTFFGSIRGLFKSSAPKDSPKAEWDGIASADSPTDKSKKDGKKRRWATRTDRNLKSQGRESSDSEDDARHPPPLPITSKGKLRKGRSPPSTPTITSPASGWVTDGPTVTSPRNSVRKRKKASTELIGNGISGGHTDGELDDGDITPRQTPSKVFRSSVTKNMISSPSPLLSPASSISRASVTSAPAASTPATSKRNRRVTADFSAIASGSQGGRNDMSSSGFKTGNPPRRAASVTYGSPARFDDATPKGKRGKRSGTVHPNPTNGNTSISLMSIVEDVARQNRQGWADSSPSAVDGLPAASSSRLEVPKAPIPGVPSRGGPKSDFANGIPMRTGSLDLPRAPGSAILVTRQSSTPPPSPPPGNQSSTTTTPSASNLGDPPRQASRPAKSPLRSALRNGSRTPSPSPGQLAEMRPQEHNNRNGVTADNNGGDRPRGRTPERERVPSRLKVHANADRTSKISDTTSISSYETGREYFDEEPSPRDADEGAGTASTVSTEVQAQPARRKSVRVSLQPTFSPTPPALDDDDERDGYIGKRSGKHAPWNRDGYNVGNGDAVEAEAKDMWEDSSEEDEEYSRARKLLSRPGKTTKNKGQG</sequence>
<reference evidence="1" key="1">
    <citation type="journal article" date="2021" name="New Phytol.">
        <title>Evolutionary innovations through gain and loss of genes in the ectomycorrhizal Boletales.</title>
        <authorList>
            <person name="Wu G."/>
            <person name="Miyauchi S."/>
            <person name="Morin E."/>
            <person name="Kuo A."/>
            <person name="Drula E."/>
            <person name="Varga T."/>
            <person name="Kohler A."/>
            <person name="Feng B."/>
            <person name="Cao Y."/>
            <person name="Lipzen A."/>
            <person name="Daum C."/>
            <person name="Hundley H."/>
            <person name="Pangilinan J."/>
            <person name="Johnson J."/>
            <person name="Barry K."/>
            <person name="LaButti K."/>
            <person name="Ng V."/>
            <person name="Ahrendt S."/>
            <person name="Min B."/>
            <person name="Choi I.G."/>
            <person name="Park H."/>
            <person name="Plett J.M."/>
            <person name="Magnuson J."/>
            <person name="Spatafora J.W."/>
            <person name="Nagy L.G."/>
            <person name="Henrissat B."/>
            <person name="Grigoriev I.V."/>
            <person name="Yang Z.L."/>
            <person name="Xu J."/>
            <person name="Martin F.M."/>
        </authorList>
    </citation>
    <scope>NUCLEOTIDE SEQUENCE</scope>
    <source>
        <strain evidence="1">ATCC 28755</strain>
    </source>
</reference>
<name>A0ACB7ZTT2_9AGAM</name>
<comment type="caution">
    <text evidence="1">The sequence shown here is derived from an EMBL/GenBank/DDBJ whole genome shotgun (WGS) entry which is preliminary data.</text>
</comment>
<keyword evidence="2" id="KW-1185">Reference proteome</keyword>
<evidence type="ECO:0000313" key="1">
    <source>
        <dbReference type="EMBL" id="KAH7904257.1"/>
    </source>
</evidence>